<evidence type="ECO:0000256" key="4">
    <source>
        <dbReference type="ARBA" id="ARBA00022517"/>
    </source>
</evidence>
<dbReference type="InterPro" id="IPR019783">
    <property type="entry name" value="SDO1/SBDS_N"/>
</dbReference>
<dbReference type="OrthoDB" id="10253092at2759"/>
<dbReference type="RefSeq" id="XP_018034166.1">
    <property type="nucleotide sequence ID" value="XM_018187715.1"/>
</dbReference>
<gene>
    <name evidence="10" type="ORF">CC84DRAFT_867141</name>
</gene>
<dbReference type="InterPro" id="IPR046928">
    <property type="entry name" value="SDO1/SBDS_C"/>
</dbReference>
<dbReference type="GO" id="GO:0070180">
    <property type="term" value="F:large ribosomal subunit rRNA binding"/>
    <property type="evidence" value="ECO:0007669"/>
    <property type="project" value="EnsemblFungi"/>
</dbReference>
<dbReference type="InterPro" id="IPR039100">
    <property type="entry name" value="Sdo1/SBDS-like"/>
</dbReference>
<dbReference type="Pfam" id="PF09377">
    <property type="entry name" value="SBDS_domain_II"/>
    <property type="match status" value="1"/>
</dbReference>
<dbReference type="GO" id="GO:1990932">
    <property type="term" value="F:5.8S rRNA binding"/>
    <property type="evidence" value="ECO:0007669"/>
    <property type="project" value="EnsemblFungi"/>
</dbReference>
<evidence type="ECO:0000256" key="2">
    <source>
        <dbReference type="ARBA" id="ARBA00007433"/>
    </source>
</evidence>
<feature type="domain" description="Ribosome maturation protein SDO1/SBDS N-terminal" evidence="7">
    <location>
        <begin position="18"/>
        <end position="102"/>
    </location>
</feature>
<dbReference type="GO" id="GO:0042256">
    <property type="term" value="P:cytosolic ribosome assembly"/>
    <property type="evidence" value="ECO:0007669"/>
    <property type="project" value="EnsemblFungi"/>
</dbReference>
<dbReference type="EMBL" id="KV441554">
    <property type="protein sequence ID" value="OAG03801.1"/>
    <property type="molecule type" value="Genomic_DNA"/>
</dbReference>
<feature type="domain" description="Ribosome maturation protein SDO1/SBDS central" evidence="8">
    <location>
        <begin position="111"/>
        <end position="203"/>
    </location>
</feature>
<dbReference type="Proteomes" id="UP000077069">
    <property type="component" value="Unassembled WGS sequence"/>
</dbReference>
<dbReference type="SUPFAM" id="SSF89895">
    <property type="entry name" value="FYSH domain"/>
    <property type="match status" value="1"/>
</dbReference>
<dbReference type="GO" id="GO:0070181">
    <property type="term" value="F:small ribosomal subunit rRNA binding"/>
    <property type="evidence" value="ECO:0007669"/>
    <property type="project" value="EnsemblFungi"/>
</dbReference>
<proteinExistence type="inferred from homology"/>
<feature type="region of interest" description="Disordered" evidence="6">
    <location>
        <begin position="221"/>
        <end position="242"/>
    </location>
</feature>
<keyword evidence="11" id="KW-1185">Reference proteome</keyword>
<dbReference type="InterPro" id="IPR036786">
    <property type="entry name" value="Ribosome_mat_SBDS_N_sf"/>
</dbReference>
<comment type="subunit">
    <text evidence="5">Associates with the 60S ribosomal subunit.</text>
</comment>
<dbReference type="Pfam" id="PF20268">
    <property type="entry name" value="SBDS_C"/>
    <property type="match status" value="1"/>
</dbReference>
<dbReference type="GO" id="GO:0042134">
    <property type="term" value="F:rRNA primary transcript binding"/>
    <property type="evidence" value="ECO:0007669"/>
    <property type="project" value="EnsemblFungi"/>
</dbReference>
<dbReference type="PANTHER" id="PTHR10927:SF1">
    <property type="entry name" value="RIBOSOME MATURATION PROTEIN SBDS"/>
    <property type="match status" value="1"/>
</dbReference>
<evidence type="ECO:0000256" key="1">
    <source>
        <dbReference type="ARBA" id="ARBA00004496"/>
    </source>
</evidence>
<dbReference type="FunCoup" id="A0A177C9K2">
    <property type="interactions" value="1010"/>
</dbReference>
<dbReference type="PANTHER" id="PTHR10927">
    <property type="entry name" value="RIBOSOME MATURATION PROTEIN SBDS"/>
    <property type="match status" value="1"/>
</dbReference>
<keyword evidence="3" id="KW-0963">Cytoplasm</keyword>
<evidence type="ECO:0000256" key="6">
    <source>
        <dbReference type="SAM" id="MobiDB-lite"/>
    </source>
</evidence>
<organism evidence="10 11">
    <name type="scientific">Paraphaeosphaeria sporulosa</name>
    <dbReference type="NCBI Taxonomy" id="1460663"/>
    <lineage>
        <taxon>Eukaryota</taxon>
        <taxon>Fungi</taxon>
        <taxon>Dikarya</taxon>
        <taxon>Ascomycota</taxon>
        <taxon>Pezizomycotina</taxon>
        <taxon>Dothideomycetes</taxon>
        <taxon>Pleosporomycetidae</taxon>
        <taxon>Pleosporales</taxon>
        <taxon>Massarineae</taxon>
        <taxon>Didymosphaeriaceae</taxon>
        <taxon>Paraphaeosphaeria</taxon>
    </lineage>
</organism>
<accession>A0A177C9K2</accession>
<sequence>MPVGIKTPSNQIKLTNLALVRMKKGKKRFEVACYKNKIQDWKNKIETDIDNVIQLEGVFINVNKGEKASKADLEKAWPGMKNKEIVEDILEHGEYQVGEKERSAELERIKNEVINIVASKLVEPKSKRVYTTGLIEKSLDQLSQQTSVQQQGDKANGASAEDGDDKEKALPKWRGVVATKDAKSQANHAIKCLMAHQPIPVTRIQMRLRIVCPTAVTKQAVKSTGKPAEKGKKGKAAADEEQQALKSVKDTILSYIEKVETDETEGAEWEAVGLVEPGSYKSLNEFIETHTKGRGRVEVLDQSVGVDV</sequence>
<feature type="compositionally biased region" description="Low complexity" evidence="6">
    <location>
        <begin position="142"/>
        <end position="151"/>
    </location>
</feature>
<evidence type="ECO:0000259" key="7">
    <source>
        <dbReference type="Pfam" id="PF01172"/>
    </source>
</evidence>
<dbReference type="Gene3D" id="1.10.10.900">
    <property type="entry name" value="SBDS protein C-terminal domain, subdomain 1"/>
    <property type="match status" value="1"/>
</dbReference>
<keyword evidence="4" id="KW-0690">Ribosome biogenesis</keyword>
<name>A0A177C9K2_9PLEO</name>
<evidence type="ECO:0000259" key="9">
    <source>
        <dbReference type="Pfam" id="PF20268"/>
    </source>
</evidence>
<reference evidence="10 11" key="1">
    <citation type="submission" date="2016-05" db="EMBL/GenBank/DDBJ databases">
        <title>Comparative analysis of secretome profiles of manganese(II)-oxidizing ascomycete fungi.</title>
        <authorList>
            <consortium name="DOE Joint Genome Institute"/>
            <person name="Zeiner C.A."/>
            <person name="Purvine S.O."/>
            <person name="Zink E.M."/>
            <person name="Wu S."/>
            <person name="Pasa-Tolic L."/>
            <person name="Chaput D.L."/>
            <person name="Haridas S."/>
            <person name="Grigoriev I.V."/>
            <person name="Santelli C.M."/>
            <person name="Hansel C.M."/>
        </authorList>
    </citation>
    <scope>NUCLEOTIDE SEQUENCE [LARGE SCALE GENOMIC DNA]</scope>
    <source>
        <strain evidence="10 11">AP3s5-JAC2a</strain>
    </source>
</reference>
<dbReference type="GO" id="GO:0005737">
    <property type="term" value="C:cytoplasm"/>
    <property type="evidence" value="ECO:0007669"/>
    <property type="project" value="UniProtKB-SubCell"/>
</dbReference>
<evidence type="ECO:0000256" key="5">
    <source>
        <dbReference type="ARBA" id="ARBA00049708"/>
    </source>
</evidence>
<feature type="region of interest" description="Disordered" evidence="6">
    <location>
        <begin position="142"/>
        <end position="170"/>
    </location>
</feature>
<comment type="subcellular location">
    <subcellularLocation>
        <location evidence="1">Cytoplasm</location>
    </subcellularLocation>
</comment>
<dbReference type="InterPro" id="IPR037188">
    <property type="entry name" value="Sdo1/SBDS_central_sf"/>
</dbReference>
<dbReference type="Gene3D" id="3.30.1250.10">
    <property type="entry name" value="Ribosome maturation protein SBDS, N-terminal domain"/>
    <property type="match status" value="1"/>
</dbReference>
<dbReference type="GO" id="GO:0005085">
    <property type="term" value="F:guanyl-nucleotide exchange factor activity"/>
    <property type="evidence" value="ECO:0007669"/>
    <property type="project" value="EnsemblFungi"/>
</dbReference>
<evidence type="ECO:0000313" key="11">
    <source>
        <dbReference type="Proteomes" id="UP000077069"/>
    </source>
</evidence>
<dbReference type="Gene3D" id="3.30.70.240">
    <property type="match status" value="1"/>
</dbReference>
<dbReference type="SUPFAM" id="SSF109728">
    <property type="entry name" value="Hypothetical protein AF0491, middle domain"/>
    <property type="match status" value="1"/>
</dbReference>
<protein>
    <submittedName>
        <fullName evidence="10">Shwachman-Bodian-diamond syndrome protein-like protein</fullName>
    </submittedName>
</protein>
<feature type="domain" description="Ribosome maturation protein SDO1/SBDS C-terminal" evidence="9">
    <location>
        <begin position="240"/>
        <end position="301"/>
    </location>
</feature>
<dbReference type="Pfam" id="PF01172">
    <property type="entry name" value="SBDS_N"/>
    <property type="match status" value="1"/>
</dbReference>
<comment type="similarity">
    <text evidence="2">Belongs to the SDO1/SBDS family.</text>
</comment>
<evidence type="ECO:0000256" key="3">
    <source>
        <dbReference type="ARBA" id="ARBA00022490"/>
    </source>
</evidence>
<evidence type="ECO:0000313" key="10">
    <source>
        <dbReference type="EMBL" id="OAG03801.1"/>
    </source>
</evidence>
<dbReference type="InParanoid" id="A0A177C9K2"/>
<evidence type="ECO:0000259" key="8">
    <source>
        <dbReference type="Pfam" id="PF09377"/>
    </source>
</evidence>
<dbReference type="GeneID" id="28771201"/>
<dbReference type="AlphaFoldDB" id="A0A177C9K2"/>
<dbReference type="STRING" id="1460663.A0A177C9K2"/>
<dbReference type="InterPro" id="IPR018978">
    <property type="entry name" value="SDO1/SBDS_central"/>
</dbReference>